<dbReference type="EMBL" id="JASSZA010000011">
    <property type="protein sequence ID" value="KAK2099201.1"/>
    <property type="molecule type" value="Genomic_DNA"/>
</dbReference>
<dbReference type="Proteomes" id="UP001266305">
    <property type="component" value="Unassembled WGS sequence"/>
</dbReference>
<organism evidence="2 3">
    <name type="scientific">Saguinus oedipus</name>
    <name type="common">Cotton-top tamarin</name>
    <name type="synonym">Oedipomidas oedipus</name>
    <dbReference type="NCBI Taxonomy" id="9490"/>
    <lineage>
        <taxon>Eukaryota</taxon>
        <taxon>Metazoa</taxon>
        <taxon>Chordata</taxon>
        <taxon>Craniata</taxon>
        <taxon>Vertebrata</taxon>
        <taxon>Euteleostomi</taxon>
        <taxon>Mammalia</taxon>
        <taxon>Eutheria</taxon>
        <taxon>Euarchontoglires</taxon>
        <taxon>Primates</taxon>
        <taxon>Haplorrhini</taxon>
        <taxon>Platyrrhini</taxon>
        <taxon>Cebidae</taxon>
        <taxon>Callitrichinae</taxon>
        <taxon>Saguinus</taxon>
    </lineage>
</organism>
<comment type="caution">
    <text evidence="2">The sequence shown here is derived from an EMBL/GenBank/DDBJ whole genome shotgun (WGS) entry which is preliminary data.</text>
</comment>
<keyword evidence="3" id="KW-1185">Reference proteome</keyword>
<name>A0ABQ9UQU9_SAGOE</name>
<sequence>MQLPVQNSPRKLVITSRSTGNISISLTPCQEQLPVPAAAFKFSHSQASWIPLCSLSSPFLFAATSEQPPELWDWPLHTPVTSREPVKTRQNLLKSCLVVPSCSPASLSPHCTLRIRSRLCIQCWAQPCGLAWGSGSLLAESQAPADLANLPLPDLLPFSPRPSHLQNLPPPPLPAPEMWSPHPSLRQVQSTHGWYLSISPVARGSPAA</sequence>
<feature type="region of interest" description="Disordered" evidence="1">
    <location>
        <begin position="161"/>
        <end position="184"/>
    </location>
</feature>
<evidence type="ECO:0000313" key="2">
    <source>
        <dbReference type="EMBL" id="KAK2099201.1"/>
    </source>
</evidence>
<proteinExistence type="predicted"/>
<reference evidence="2 3" key="1">
    <citation type="submission" date="2023-05" db="EMBL/GenBank/DDBJ databases">
        <title>B98-5 Cell Line De Novo Hybrid Assembly: An Optical Mapping Approach.</title>
        <authorList>
            <person name="Kananen K."/>
            <person name="Auerbach J.A."/>
            <person name="Kautto E."/>
            <person name="Blachly J.S."/>
        </authorList>
    </citation>
    <scope>NUCLEOTIDE SEQUENCE [LARGE SCALE GENOMIC DNA]</scope>
    <source>
        <strain evidence="2">B95-8</strain>
        <tissue evidence="2">Cell line</tissue>
    </source>
</reference>
<evidence type="ECO:0000313" key="3">
    <source>
        <dbReference type="Proteomes" id="UP001266305"/>
    </source>
</evidence>
<gene>
    <name evidence="2" type="ORF">P7K49_024652</name>
</gene>
<accession>A0ABQ9UQU9</accession>
<protein>
    <submittedName>
        <fullName evidence="2">Uncharacterized protein</fullName>
    </submittedName>
</protein>
<evidence type="ECO:0000256" key="1">
    <source>
        <dbReference type="SAM" id="MobiDB-lite"/>
    </source>
</evidence>